<evidence type="ECO:0000256" key="2">
    <source>
        <dbReference type="ARBA" id="ARBA00005709"/>
    </source>
</evidence>
<feature type="domain" description="Flagellin C-terminal" evidence="4">
    <location>
        <begin position="260"/>
        <end position="334"/>
    </location>
</feature>
<gene>
    <name evidence="5" type="ORF">QEZ52_02950</name>
</gene>
<keyword evidence="6" id="KW-1185">Reference proteome</keyword>
<evidence type="ECO:0000313" key="6">
    <source>
        <dbReference type="Proteomes" id="UP001623232"/>
    </source>
</evidence>
<dbReference type="EMBL" id="CP123584">
    <property type="protein sequence ID" value="WZK89523.1"/>
    <property type="molecule type" value="Genomic_DNA"/>
</dbReference>
<organism evidence="5 6">
    <name type="scientific">Aliisedimentitalea scapharcae</name>
    <dbReference type="NCBI Taxonomy" id="1524259"/>
    <lineage>
        <taxon>Bacteria</taxon>
        <taxon>Pseudomonadati</taxon>
        <taxon>Pseudomonadota</taxon>
        <taxon>Alphaproteobacteria</taxon>
        <taxon>Rhodobacterales</taxon>
        <taxon>Roseobacteraceae</taxon>
        <taxon>Aliisedimentitalea</taxon>
    </lineage>
</organism>
<dbReference type="RefSeq" id="WP_406647848.1">
    <property type="nucleotide sequence ID" value="NZ_CP123584.1"/>
</dbReference>
<dbReference type="PANTHER" id="PTHR42792:SF1">
    <property type="entry name" value="FLAGELLAR HOOK-ASSOCIATED PROTEIN 3"/>
    <property type="match status" value="1"/>
</dbReference>
<evidence type="ECO:0000259" key="4">
    <source>
        <dbReference type="Pfam" id="PF00700"/>
    </source>
</evidence>
<comment type="similarity">
    <text evidence="2">Belongs to the bacterial flagellin family.</text>
</comment>
<evidence type="ECO:0000256" key="3">
    <source>
        <dbReference type="ARBA" id="ARBA00023143"/>
    </source>
</evidence>
<reference evidence="5 6" key="1">
    <citation type="submission" date="2023-04" db="EMBL/GenBank/DDBJ databases">
        <title>Complete genome sequence of Alisedimentitalea scapharcae.</title>
        <authorList>
            <person name="Rong J.-C."/>
            <person name="Yi M.-L."/>
            <person name="Zhao Q."/>
        </authorList>
    </citation>
    <scope>NUCLEOTIDE SEQUENCE [LARGE SCALE GENOMIC DNA]</scope>
    <source>
        <strain evidence="5 6">KCTC 42119</strain>
    </source>
</reference>
<dbReference type="Pfam" id="PF00700">
    <property type="entry name" value="Flagellin_C"/>
    <property type="match status" value="1"/>
</dbReference>
<name>A0ABZ2XUH7_9RHOB</name>
<protein>
    <submittedName>
        <fullName evidence="5">Flagellin</fullName>
    </submittedName>
</protein>
<sequence length="334" mass="35871">MNMTSIGDLAHSLMLRTQSTSLKAQISTLTEELATGQITDAGSRTGGDFSYLSDIERNVSLLNSYGLAASEAALFTGAAQQHLEQLQDLMSGFSATLATTRQSTQPSAREHAALEARSGLEKAIATLNGSIGGRRLFSGTATDQPPLQDTETLLAELKAEVAGLTTTTDIRQAVQDWFSDPSGFDAMMYQGSDQPLAAMQIGANESVTMSIKADDAEFREILQTLVLPVLAMEADLGFSSSVQTGLIHRALDDSMNSEGHITAVRADLGFAEARIEEVNTRNTAAQTSLEFARNQLLAADPYETAVKLQETQFQLESLYSVTARSSRLSLLSYL</sequence>
<keyword evidence="3" id="KW-0975">Bacterial flagellum</keyword>
<keyword evidence="5" id="KW-0282">Flagellum</keyword>
<keyword evidence="5" id="KW-0969">Cilium</keyword>
<accession>A0ABZ2XUH7</accession>
<dbReference type="SUPFAM" id="SSF64518">
    <property type="entry name" value="Phase 1 flagellin"/>
    <property type="match status" value="1"/>
</dbReference>
<dbReference type="InterPro" id="IPR046358">
    <property type="entry name" value="Flagellin_C"/>
</dbReference>
<keyword evidence="5" id="KW-0966">Cell projection</keyword>
<dbReference type="Proteomes" id="UP001623232">
    <property type="component" value="Chromosome"/>
</dbReference>
<evidence type="ECO:0000256" key="1">
    <source>
        <dbReference type="ARBA" id="ARBA00004365"/>
    </source>
</evidence>
<proteinExistence type="inferred from homology"/>
<evidence type="ECO:0000313" key="5">
    <source>
        <dbReference type="EMBL" id="WZK89523.1"/>
    </source>
</evidence>
<dbReference type="Gene3D" id="1.20.1330.10">
    <property type="entry name" value="f41 fragment of flagellin, N-terminal domain"/>
    <property type="match status" value="1"/>
</dbReference>
<dbReference type="InterPro" id="IPR001492">
    <property type="entry name" value="Flagellin"/>
</dbReference>
<dbReference type="PANTHER" id="PTHR42792">
    <property type="entry name" value="FLAGELLIN"/>
    <property type="match status" value="1"/>
</dbReference>
<comment type="subcellular location">
    <subcellularLocation>
        <location evidence="1">Bacterial flagellum</location>
    </subcellularLocation>
</comment>